<organism evidence="7 8">
    <name type="scientific">Roseateles toxinivorans</name>
    <dbReference type="NCBI Taxonomy" id="270368"/>
    <lineage>
        <taxon>Bacteria</taxon>
        <taxon>Pseudomonadati</taxon>
        <taxon>Pseudomonadota</taxon>
        <taxon>Betaproteobacteria</taxon>
        <taxon>Burkholderiales</taxon>
        <taxon>Sphaerotilaceae</taxon>
        <taxon>Roseateles</taxon>
    </lineage>
</organism>
<dbReference type="EMBL" id="SNXS01000007">
    <property type="protein sequence ID" value="TDP62508.1"/>
    <property type="molecule type" value="Genomic_DNA"/>
</dbReference>
<keyword evidence="4 6" id="KW-1133">Transmembrane helix</keyword>
<feature type="transmembrane region" description="Helical" evidence="6">
    <location>
        <begin position="68"/>
        <end position="85"/>
    </location>
</feature>
<evidence type="ECO:0000256" key="6">
    <source>
        <dbReference type="SAM" id="Phobius"/>
    </source>
</evidence>
<comment type="subcellular location">
    <subcellularLocation>
        <location evidence="1">Membrane</location>
        <topology evidence="1">Multi-pass membrane protein</topology>
    </subcellularLocation>
</comment>
<keyword evidence="8" id="KW-1185">Reference proteome</keyword>
<evidence type="ECO:0000256" key="2">
    <source>
        <dbReference type="ARBA" id="ARBA00007375"/>
    </source>
</evidence>
<keyword evidence="5 6" id="KW-0472">Membrane</keyword>
<dbReference type="InParanoid" id="A0A4R6QJN9"/>
<keyword evidence="3 6" id="KW-0812">Transmembrane</keyword>
<reference evidence="7 8" key="1">
    <citation type="submission" date="2019-03" db="EMBL/GenBank/DDBJ databases">
        <title>Genomic Encyclopedia of Type Strains, Phase IV (KMG-IV): sequencing the most valuable type-strain genomes for metagenomic binning, comparative biology and taxonomic classification.</title>
        <authorList>
            <person name="Goeker M."/>
        </authorList>
    </citation>
    <scope>NUCLEOTIDE SEQUENCE [LARGE SCALE GENOMIC DNA]</scope>
    <source>
        <strain evidence="7 8">DSM 16998</strain>
    </source>
</reference>
<dbReference type="AlphaFoldDB" id="A0A4R6QJN9"/>
<dbReference type="FunCoup" id="A0A4R6QJN9">
    <property type="interactions" value="33"/>
</dbReference>
<feature type="transmembrane region" description="Helical" evidence="6">
    <location>
        <begin position="39"/>
        <end position="56"/>
    </location>
</feature>
<evidence type="ECO:0000256" key="4">
    <source>
        <dbReference type="ARBA" id="ARBA00022989"/>
    </source>
</evidence>
<feature type="transmembrane region" description="Helical" evidence="6">
    <location>
        <begin position="91"/>
        <end position="109"/>
    </location>
</feature>
<protein>
    <submittedName>
        <fullName evidence="7">Putative membrane protein YhhN</fullName>
    </submittedName>
</protein>
<dbReference type="InterPro" id="IPR012506">
    <property type="entry name" value="TMEM86B-like"/>
</dbReference>
<accession>A0A4R6QJN9</accession>
<comment type="caution">
    <text evidence="7">The sequence shown here is derived from an EMBL/GenBank/DDBJ whole genome shotgun (WGS) entry which is preliminary data.</text>
</comment>
<feature type="transmembrane region" description="Helical" evidence="6">
    <location>
        <begin position="178"/>
        <end position="196"/>
    </location>
</feature>
<comment type="similarity">
    <text evidence="2">Belongs to the TMEM86 family.</text>
</comment>
<feature type="transmembrane region" description="Helical" evidence="6">
    <location>
        <begin position="121"/>
        <end position="139"/>
    </location>
</feature>
<evidence type="ECO:0000256" key="1">
    <source>
        <dbReference type="ARBA" id="ARBA00004141"/>
    </source>
</evidence>
<dbReference type="Proteomes" id="UP000295361">
    <property type="component" value="Unassembled WGS sequence"/>
</dbReference>
<dbReference type="GO" id="GO:0016020">
    <property type="term" value="C:membrane"/>
    <property type="evidence" value="ECO:0007669"/>
    <property type="project" value="UniProtKB-SubCell"/>
</dbReference>
<feature type="transmembrane region" description="Helical" evidence="6">
    <location>
        <begin position="208"/>
        <end position="226"/>
    </location>
</feature>
<dbReference type="GO" id="GO:0016787">
    <property type="term" value="F:hydrolase activity"/>
    <property type="evidence" value="ECO:0007669"/>
    <property type="project" value="TreeGrafter"/>
</dbReference>
<evidence type="ECO:0000256" key="3">
    <source>
        <dbReference type="ARBA" id="ARBA00022692"/>
    </source>
</evidence>
<dbReference type="PANTHER" id="PTHR31885">
    <property type="entry name" value="GH04784P"/>
    <property type="match status" value="1"/>
</dbReference>
<dbReference type="OrthoDB" id="9770329at2"/>
<proteinExistence type="inferred from homology"/>
<evidence type="ECO:0000256" key="5">
    <source>
        <dbReference type="ARBA" id="ARBA00023136"/>
    </source>
</evidence>
<feature type="transmembrane region" description="Helical" evidence="6">
    <location>
        <begin position="145"/>
        <end position="166"/>
    </location>
</feature>
<evidence type="ECO:0000313" key="7">
    <source>
        <dbReference type="EMBL" id="TDP62508.1"/>
    </source>
</evidence>
<dbReference type="Pfam" id="PF07947">
    <property type="entry name" value="YhhN"/>
    <property type="match status" value="1"/>
</dbReference>
<evidence type="ECO:0000313" key="8">
    <source>
        <dbReference type="Proteomes" id="UP000295361"/>
    </source>
</evidence>
<sequence length="232" mass="25147">MTCPESGMPISYRLLAPLTALCALIAILSQSGLWLPREWGYVAKPLTTLLIIAHAMQRGRATPQLRRWVLAGLWFSLVGDIALMWPKEGFLPGLVAFLIAHLCYLWAFTRLQGLAAWPWPFVFYALLAGGILSGLWSGVPEALRVPVLAYVLCLSAMGAQAAVVGWRARGTAEARRHAVLALGGLLFVISDAFLATNKFAGPLPLASVWVLSTYWAAQWCIASGLARSRSAS</sequence>
<name>A0A4R6QJN9_9BURK</name>
<gene>
    <name evidence="7" type="ORF">DES47_10786</name>
</gene>
<dbReference type="PANTHER" id="PTHR31885:SF6">
    <property type="entry name" value="GH04784P"/>
    <property type="match status" value="1"/>
</dbReference>